<evidence type="ECO:0000256" key="1">
    <source>
        <dbReference type="SAM" id="Coils"/>
    </source>
</evidence>
<name>A0A6C0DVD8_9ZZZZ</name>
<reference evidence="2" key="1">
    <citation type="journal article" date="2020" name="Nature">
        <title>Giant virus diversity and host interactions through global metagenomics.</title>
        <authorList>
            <person name="Schulz F."/>
            <person name="Roux S."/>
            <person name="Paez-Espino D."/>
            <person name="Jungbluth S."/>
            <person name="Walsh D.A."/>
            <person name="Denef V.J."/>
            <person name="McMahon K.D."/>
            <person name="Konstantinidis K.T."/>
            <person name="Eloe-Fadrosh E.A."/>
            <person name="Kyrpides N.C."/>
            <person name="Woyke T."/>
        </authorList>
    </citation>
    <scope>NUCLEOTIDE SEQUENCE</scope>
    <source>
        <strain evidence="2">GVMAG-M-3300023174-57</strain>
    </source>
</reference>
<protein>
    <submittedName>
        <fullName evidence="2">Uncharacterized protein</fullName>
    </submittedName>
</protein>
<proteinExistence type="predicted"/>
<organism evidence="2">
    <name type="scientific">viral metagenome</name>
    <dbReference type="NCBI Taxonomy" id="1070528"/>
    <lineage>
        <taxon>unclassified sequences</taxon>
        <taxon>metagenomes</taxon>
        <taxon>organismal metagenomes</taxon>
    </lineage>
</organism>
<sequence>MAEPREEFLEADKEIPGQKFVCLSFISPESVLANKDQAFFTAFVNDFEIQYKIKATEDFLMKEMRRVSDALSKAEDQLETVRGRLLDISGAATLVADISGATGSFKVARAALVRDVAAGLEAHVKENMREFKITTIQENYETFLFKNRKRLEDDFFAKNNFRTTVRGLKIRGCYDTYAEAGLRAKTLQKLDPSFNVYVGQVGFWLPWDPATTEVQTQEYAEDQLNTLMKGYKENESKKDEFFEEQKRERLANARVRTGASVAVGPKDAPVSVVPESAAPLGMFDDGDLALAQKRKAAANTIQ</sequence>
<dbReference type="Pfam" id="PF19150">
    <property type="entry name" value="DUF5832"/>
    <property type="match status" value="1"/>
</dbReference>
<evidence type="ECO:0000313" key="2">
    <source>
        <dbReference type="EMBL" id="QHT19195.1"/>
    </source>
</evidence>
<keyword evidence="1" id="KW-0175">Coiled coil</keyword>
<accession>A0A6C0DVD8</accession>
<dbReference type="InterPro" id="IPR043872">
    <property type="entry name" value="DUF5832"/>
</dbReference>
<feature type="coiled-coil region" evidence="1">
    <location>
        <begin position="57"/>
        <end position="84"/>
    </location>
</feature>
<dbReference type="AlphaFoldDB" id="A0A6C0DVD8"/>
<dbReference type="EMBL" id="MN739664">
    <property type="protein sequence ID" value="QHT19195.1"/>
    <property type="molecule type" value="Genomic_DNA"/>
</dbReference>